<dbReference type="Gene3D" id="3.40.190.150">
    <property type="entry name" value="Bordetella uptake gene, domain 1"/>
    <property type="match status" value="1"/>
</dbReference>
<evidence type="ECO:0000256" key="2">
    <source>
        <dbReference type="SAM" id="SignalP"/>
    </source>
</evidence>
<reference evidence="3 4" key="1">
    <citation type="submission" date="2021-07" db="EMBL/GenBank/DDBJ databases">
        <authorList>
            <person name="So Y."/>
        </authorList>
    </citation>
    <scope>NUCLEOTIDE SEQUENCE [LARGE SCALE GENOMIC DNA]</scope>
    <source>
        <strain evidence="3 4">HJA6</strain>
    </source>
</reference>
<proteinExistence type="inferred from homology"/>
<dbReference type="PIRSF" id="PIRSF017082">
    <property type="entry name" value="YflP"/>
    <property type="match status" value="1"/>
</dbReference>
<comment type="caution">
    <text evidence="3">The sequence shown here is derived from an EMBL/GenBank/DDBJ whole genome shotgun (WGS) entry which is preliminary data.</text>
</comment>
<dbReference type="Gene3D" id="3.40.190.10">
    <property type="entry name" value="Periplasmic binding protein-like II"/>
    <property type="match status" value="1"/>
</dbReference>
<dbReference type="EMBL" id="JAHYBZ010000013">
    <property type="protein sequence ID" value="MBW6401649.1"/>
    <property type="molecule type" value="Genomic_DNA"/>
</dbReference>
<evidence type="ECO:0000313" key="4">
    <source>
        <dbReference type="Proteomes" id="UP001196565"/>
    </source>
</evidence>
<dbReference type="SUPFAM" id="SSF53850">
    <property type="entry name" value="Periplasmic binding protein-like II"/>
    <property type="match status" value="1"/>
</dbReference>
<feature type="chain" id="PRO_5046818649" evidence="2">
    <location>
        <begin position="24"/>
        <end position="324"/>
    </location>
</feature>
<dbReference type="InterPro" id="IPR042100">
    <property type="entry name" value="Bug_dom1"/>
</dbReference>
<dbReference type="InterPro" id="IPR005064">
    <property type="entry name" value="BUG"/>
</dbReference>
<name>A0ABS7AH68_9PROT</name>
<dbReference type="Proteomes" id="UP001196565">
    <property type="component" value="Unassembled WGS sequence"/>
</dbReference>
<dbReference type="Pfam" id="PF03401">
    <property type="entry name" value="TctC"/>
    <property type="match status" value="1"/>
</dbReference>
<dbReference type="CDD" id="cd07012">
    <property type="entry name" value="PBP2_Bug_TTT"/>
    <property type="match status" value="1"/>
</dbReference>
<protein>
    <submittedName>
        <fullName evidence="3">Tripartite tricarboxylate transporter substrate binding protein</fullName>
    </submittedName>
</protein>
<organism evidence="3 4">
    <name type="scientific">Roseomonas alba</name>
    <dbReference type="NCBI Taxonomy" id="2846776"/>
    <lineage>
        <taxon>Bacteria</taxon>
        <taxon>Pseudomonadati</taxon>
        <taxon>Pseudomonadota</taxon>
        <taxon>Alphaproteobacteria</taxon>
        <taxon>Acetobacterales</taxon>
        <taxon>Roseomonadaceae</taxon>
        <taxon>Roseomonas</taxon>
    </lineage>
</organism>
<gene>
    <name evidence="3" type="ORF">KPL78_27605</name>
</gene>
<dbReference type="PANTHER" id="PTHR42928:SF5">
    <property type="entry name" value="BLR1237 PROTEIN"/>
    <property type="match status" value="1"/>
</dbReference>
<accession>A0ABS7AH68</accession>
<keyword evidence="4" id="KW-1185">Reference proteome</keyword>
<dbReference type="PANTHER" id="PTHR42928">
    <property type="entry name" value="TRICARBOXYLATE-BINDING PROTEIN"/>
    <property type="match status" value="1"/>
</dbReference>
<sequence>MRRRHLPLLAALACPIVVQSARAQSWPTRPIRIVVVFPPGGSSDIVARVLAEALSTRMNARVVVDNRPGAGGTLGALHVAQQPADGTTLLLSNTAPITSSPPIYPNAGYNPVTGFTHIAYIGATPLVVVANRNLVPATDLQGLIAWVKAQRTPPGYGSSGAGSVAHIAGTLFEQQTGAALTHVPYRGSSPMQADLLGGNIPMAFDTLPQNVEHIREGRLRAFAVTARAREPMAPDVPTVGEAGLPDLLVENWLGLSGPAGLPPAIVERLNAETNAAMQTDAVRQRLVEHGIAHRPMTPAEFQGFVAKDVQEIGGLVKSLGITAQ</sequence>
<keyword evidence="2" id="KW-0732">Signal</keyword>
<comment type="similarity">
    <text evidence="1">Belongs to the UPF0065 (bug) family.</text>
</comment>
<feature type="signal peptide" evidence="2">
    <location>
        <begin position="1"/>
        <end position="23"/>
    </location>
</feature>
<dbReference type="RefSeq" id="WP_219766504.1">
    <property type="nucleotide sequence ID" value="NZ_JAHYBZ010000013.1"/>
</dbReference>
<evidence type="ECO:0000256" key="1">
    <source>
        <dbReference type="ARBA" id="ARBA00006987"/>
    </source>
</evidence>
<evidence type="ECO:0000313" key="3">
    <source>
        <dbReference type="EMBL" id="MBW6401649.1"/>
    </source>
</evidence>